<dbReference type="PANTHER" id="PTHR21574:SF0">
    <property type="entry name" value="CENTROSOMAL PROTEIN OF 120 KDA"/>
    <property type="match status" value="1"/>
</dbReference>
<dbReference type="Proteomes" id="UP000688137">
    <property type="component" value="Unassembled WGS sequence"/>
</dbReference>
<comment type="caution">
    <text evidence="3">The sequence shown here is derived from an EMBL/GenBank/DDBJ whole genome shotgun (WGS) entry which is preliminary data.</text>
</comment>
<dbReference type="PANTHER" id="PTHR21574">
    <property type="entry name" value="CENTROSOMAL PROTEIN OF 120 KDA"/>
    <property type="match status" value="1"/>
</dbReference>
<dbReference type="EMBL" id="CAJJDM010000092">
    <property type="protein sequence ID" value="CAD8092054.1"/>
    <property type="molecule type" value="Genomic_DNA"/>
</dbReference>
<accession>A0A8S1NXR9</accession>
<evidence type="ECO:0000259" key="2">
    <source>
        <dbReference type="PROSITE" id="PS50004"/>
    </source>
</evidence>
<gene>
    <name evidence="3" type="ORF">PPRIM_AZ9-3.1.T0890195</name>
</gene>
<dbReference type="OMA" id="RCICYLE"/>
<sequence>MSDSNSHRLKLSIDIHSIKEHSFRGLIYAHYSHYPQIGIKQQFRTAPVIEITKPFVEISFQNSFASYIFDTNKEELQKLFEETQLQIELFHQDRLKKDQFIGISTINLAELLKSPIRKSSKSYARALDAYYPIDDNNDQDTKRIGLLRCICYLEDLGPLDQLQQQEQTAIEQIVGDPALPIISYPNSDDPEKQQVILELHSLEHKVIWELDTWKKSEEAKFRVLLKQKEFELTTKLYQDFKNKELDRERQLKQALTQIQVIENKIKNKGTELLKREQKIQQLEDEVKSKLLETAKIIKVKDEEMGILIKRQKDEKLNLEKEKTLLSLKLTDAQAAIQKLEEENKSLKKEIEKSPVAMVKENLQEKVMEITELKKELDRTNQIKEQYKQYYEKMRDELIKEKKQSQDNNQLIQNTLLEFEKVKLELLEVKQKQSINSQTNFQMIKQNMEIYQQEQQQQQQQQQQQYQQQIINPPKVEQIQEYNNQSNNPFKNGLIDKSSQKLTFQKNQKSYKNYPNLDNKSDLQRLLQEREYLIESGEYQVDDPLIEELTKQIQQLGGH</sequence>
<proteinExistence type="predicted"/>
<dbReference type="CDD" id="cd00030">
    <property type="entry name" value="C2"/>
    <property type="match status" value="1"/>
</dbReference>
<dbReference type="InterPro" id="IPR039893">
    <property type="entry name" value="CEP120-like"/>
</dbReference>
<organism evidence="3 4">
    <name type="scientific">Paramecium primaurelia</name>
    <dbReference type="NCBI Taxonomy" id="5886"/>
    <lineage>
        <taxon>Eukaryota</taxon>
        <taxon>Sar</taxon>
        <taxon>Alveolata</taxon>
        <taxon>Ciliophora</taxon>
        <taxon>Intramacronucleata</taxon>
        <taxon>Oligohymenophorea</taxon>
        <taxon>Peniculida</taxon>
        <taxon>Parameciidae</taxon>
        <taxon>Paramecium</taxon>
    </lineage>
</organism>
<evidence type="ECO:0000256" key="1">
    <source>
        <dbReference type="SAM" id="Coils"/>
    </source>
</evidence>
<feature type="coiled-coil region" evidence="1">
    <location>
        <begin position="251"/>
        <end position="414"/>
    </location>
</feature>
<evidence type="ECO:0000313" key="4">
    <source>
        <dbReference type="Proteomes" id="UP000688137"/>
    </source>
</evidence>
<feature type="domain" description="C2" evidence="2">
    <location>
        <begin position="1"/>
        <end position="123"/>
    </location>
</feature>
<name>A0A8S1NXR9_PARPR</name>
<dbReference type="AlphaFoldDB" id="A0A8S1NXR9"/>
<dbReference type="GO" id="GO:0010564">
    <property type="term" value="P:regulation of cell cycle process"/>
    <property type="evidence" value="ECO:0007669"/>
    <property type="project" value="TreeGrafter"/>
</dbReference>
<dbReference type="PROSITE" id="PS50004">
    <property type="entry name" value="C2"/>
    <property type="match status" value="1"/>
</dbReference>
<dbReference type="GO" id="GO:0005815">
    <property type="term" value="C:microtubule organizing center"/>
    <property type="evidence" value="ECO:0007669"/>
    <property type="project" value="TreeGrafter"/>
</dbReference>
<evidence type="ECO:0000313" key="3">
    <source>
        <dbReference type="EMBL" id="CAD8092054.1"/>
    </source>
</evidence>
<keyword evidence="4" id="KW-1185">Reference proteome</keyword>
<protein>
    <recommendedName>
        <fullName evidence="2">C2 domain-containing protein</fullName>
    </recommendedName>
</protein>
<keyword evidence="1" id="KW-0175">Coiled coil</keyword>
<dbReference type="InterPro" id="IPR000008">
    <property type="entry name" value="C2_dom"/>
</dbReference>
<reference evidence="3" key="1">
    <citation type="submission" date="2021-01" db="EMBL/GenBank/DDBJ databases">
        <authorList>
            <consortium name="Genoscope - CEA"/>
            <person name="William W."/>
        </authorList>
    </citation>
    <scope>NUCLEOTIDE SEQUENCE</scope>
</reference>